<dbReference type="EMBL" id="FQUV01000007">
    <property type="protein sequence ID" value="SHF55916.1"/>
    <property type="molecule type" value="Genomic_DNA"/>
</dbReference>
<dbReference type="STRING" id="1486859.SAMN05444273_107195"/>
<organism evidence="10 11">
    <name type="scientific">Litoreibacter ascidiaceicola</name>
    <dbReference type="NCBI Taxonomy" id="1486859"/>
    <lineage>
        <taxon>Bacteria</taxon>
        <taxon>Pseudomonadati</taxon>
        <taxon>Pseudomonadota</taxon>
        <taxon>Alphaproteobacteria</taxon>
        <taxon>Rhodobacterales</taxon>
        <taxon>Roseobacteraceae</taxon>
        <taxon>Litoreibacter</taxon>
    </lineage>
</organism>
<dbReference type="InterPro" id="IPR011006">
    <property type="entry name" value="CheY-like_superfamily"/>
</dbReference>
<dbReference type="SMART" id="SM00448">
    <property type="entry name" value="REC"/>
    <property type="match status" value="1"/>
</dbReference>
<feature type="modified residue" description="4-aspartylphosphate" evidence="6">
    <location>
        <position position="69"/>
    </location>
</feature>
<dbReference type="Pfam" id="PF00486">
    <property type="entry name" value="Trans_reg_C"/>
    <property type="match status" value="1"/>
</dbReference>
<dbReference type="SMART" id="SM00862">
    <property type="entry name" value="Trans_reg_C"/>
    <property type="match status" value="1"/>
</dbReference>
<keyword evidence="3" id="KW-0805">Transcription regulation</keyword>
<dbReference type="AlphaFoldDB" id="A0A1M5CMM1"/>
<dbReference type="GO" id="GO:0006355">
    <property type="term" value="P:regulation of DNA-templated transcription"/>
    <property type="evidence" value="ECO:0007669"/>
    <property type="project" value="InterPro"/>
</dbReference>
<dbReference type="SUPFAM" id="SSF46894">
    <property type="entry name" value="C-terminal effector domain of the bipartite response regulators"/>
    <property type="match status" value="1"/>
</dbReference>
<dbReference type="SUPFAM" id="SSF52172">
    <property type="entry name" value="CheY-like"/>
    <property type="match status" value="1"/>
</dbReference>
<dbReference type="Proteomes" id="UP000184144">
    <property type="component" value="Unassembled WGS sequence"/>
</dbReference>
<dbReference type="PROSITE" id="PS50110">
    <property type="entry name" value="RESPONSE_REGULATORY"/>
    <property type="match status" value="1"/>
</dbReference>
<accession>A0A1M5CMM1</accession>
<dbReference type="Gene3D" id="1.10.10.10">
    <property type="entry name" value="Winged helix-like DNA-binding domain superfamily/Winged helix DNA-binding domain"/>
    <property type="match status" value="1"/>
</dbReference>
<evidence type="ECO:0000256" key="7">
    <source>
        <dbReference type="PROSITE-ProRule" id="PRU01091"/>
    </source>
</evidence>
<dbReference type="InterPro" id="IPR016032">
    <property type="entry name" value="Sig_transdc_resp-reg_C-effctor"/>
</dbReference>
<keyword evidence="5" id="KW-0804">Transcription</keyword>
<evidence type="ECO:0000313" key="11">
    <source>
        <dbReference type="Proteomes" id="UP000184144"/>
    </source>
</evidence>
<dbReference type="InterPro" id="IPR036388">
    <property type="entry name" value="WH-like_DNA-bd_sf"/>
</dbReference>
<dbReference type="GO" id="GO:0000156">
    <property type="term" value="F:phosphorelay response regulator activity"/>
    <property type="evidence" value="ECO:0007669"/>
    <property type="project" value="TreeGrafter"/>
</dbReference>
<evidence type="ECO:0000259" key="8">
    <source>
        <dbReference type="PROSITE" id="PS50110"/>
    </source>
</evidence>
<evidence type="ECO:0000256" key="1">
    <source>
        <dbReference type="ARBA" id="ARBA00022553"/>
    </source>
</evidence>
<dbReference type="CDD" id="cd00383">
    <property type="entry name" value="trans_reg_C"/>
    <property type="match status" value="1"/>
</dbReference>
<dbReference type="Gene3D" id="6.10.250.690">
    <property type="match status" value="1"/>
</dbReference>
<dbReference type="Gene3D" id="3.40.50.2300">
    <property type="match status" value="1"/>
</dbReference>
<name>A0A1M5CMM1_9RHOB</name>
<keyword evidence="4 7" id="KW-0238">DNA-binding</keyword>
<dbReference type="FunFam" id="3.40.50.2300:FF:000001">
    <property type="entry name" value="DNA-binding response regulator PhoB"/>
    <property type="match status" value="1"/>
</dbReference>
<evidence type="ECO:0000256" key="3">
    <source>
        <dbReference type="ARBA" id="ARBA00023015"/>
    </source>
</evidence>
<dbReference type="InterPro" id="IPR001867">
    <property type="entry name" value="OmpR/PhoB-type_DNA-bd"/>
</dbReference>
<dbReference type="InterPro" id="IPR001789">
    <property type="entry name" value="Sig_transdc_resp-reg_receiver"/>
</dbReference>
<dbReference type="PROSITE" id="PS51755">
    <property type="entry name" value="OMPR_PHOB"/>
    <property type="match status" value="1"/>
</dbReference>
<dbReference type="GO" id="GO:0005829">
    <property type="term" value="C:cytosol"/>
    <property type="evidence" value="ECO:0007669"/>
    <property type="project" value="TreeGrafter"/>
</dbReference>
<feature type="DNA-binding region" description="OmpR/PhoB-type" evidence="7">
    <location>
        <begin position="140"/>
        <end position="238"/>
    </location>
</feature>
<proteinExistence type="predicted"/>
<keyword evidence="2" id="KW-0902">Two-component regulatory system</keyword>
<evidence type="ECO:0000313" key="10">
    <source>
        <dbReference type="EMBL" id="SHF55916.1"/>
    </source>
</evidence>
<dbReference type="Pfam" id="PF00072">
    <property type="entry name" value="Response_reg"/>
    <property type="match status" value="1"/>
</dbReference>
<dbReference type="InterPro" id="IPR039420">
    <property type="entry name" value="WalR-like"/>
</dbReference>
<dbReference type="GO" id="GO:0032993">
    <property type="term" value="C:protein-DNA complex"/>
    <property type="evidence" value="ECO:0007669"/>
    <property type="project" value="TreeGrafter"/>
</dbReference>
<reference evidence="11" key="1">
    <citation type="submission" date="2016-11" db="EMBL/GenBank/DDBJ databases">
        <authorList>
            <person name="Varghese N."/>
            <person name="Submissions S."/>
        </authorList>
    </citation>
    <scope>NUCLEOTIDE SEQUENCE [LARGE SCALE GENOMIC DNA]</scope>
    <source>
        <strain evidence="11">DSM 100566</strain>
    </source>
</reference>
<dbReference type="CDD" id="cd17574">
    <property type="entry name" value="REC_OmpR"/>
    <property type="match status" value="1"/>
</dbReference>
<evidence type="ECO:0000259" key="9">
    <source>
        <dbReference type="PROSITE" id="PS51755"/>
    </source>
</evidence>
<feature type="domain" description="Response regulatory" evidence="8">
    <location>
        <begin position="20"/>
        <end position="133"/>
    </location>
</feature>
<evidence type="ECO:0000256" key="5">
    <source>
        <dbReference type="ARBA" id="ARBA00023163"/>
    </source>
</evidence>
<dbReference type="PANTHER" id="PTHR48111:SF59">
    <property type="entry name" value="TRANSCRIPTIONAL REGULATORY PROTEIN BAER"/>
    <property type="match status" value="1"/>
</dbReference>
<evidence type="ECO:0000256" key="2">
    <source>
        <dbReference type="ARBA" id="ARBA00023012"/>
    </source>
</evidence>
<evidence type="ECO:0000256" key="6">
    <source>
        <dbReference type="PROSITE-ProRule" id="PRU00169"/>
    </source>
</evidence>
<keyword evidence="11" id="KW-1185">Reference proteome</keyword>
<keyword evidence="1 6" id="KW-0597">Phosphoprotein</keyword>
<evidence type="ECO:0000256" key="4">
    <source>
        <dbReference type="ARBA" id="ARBA00023125"/>
    </source>
</evidence>
<sequence>MHASLDKRGVSCNTNGMTARILIVDDDPHIRDVVRIAAEAAGFATLEASNGQLALTHIGRETIDLVVLDIGMPQMDGFDCCKEIRAKSNVPVLFLTAQDDEIDRVLGFQLGADDFVSKPFSPRELVLRIKAILARGKSQAKALRHGVLEMDGAGHNCRIDGAQMVLTATEFALLSALLAHPEQVHDRGQLIDQVYGPNNTLSGRTVDSHVRNIRTKAAELGCNDIIVTVHGVGVKLGACSR</sequence>
<gene>
    <name evidence="10" type="ORF">SAMN05444273_107195</name>
</gene>
<dbReference type="PANTHER" id="PTHR48111">
    <property type="entry name" value="REGULATOR OF RPOS"/>
    <property type="match status" value="1"/>
</dbReference>
<protein>
    <submittedName>
        <fullName evidence="10">Two-component system, OmpR family, response regulator</fullName>
    </submittedName>
</protein>
<dbReference type="GO" id="GO:0000976">
    <property type="term" value="F:transcription cis-regulatory region binding"/>
    <property type="evidence" value="ECO:0007669"/>
    <property type="project" value="TreeGrafter"/>
</dbReference>
<feature type="domain" description="OmpR/PhoB-type" evidence="9">
    <location>
        <begin position="140"/>
        <end position="238"/>
    </location>
</feature>